<dbReference type="InterPro" id="IPR037523">
    <property type="entry name" value="VOC_core"/>
</dbReference>
<protein>
    <submittedName>
        <fullName evidence="2">Glyoxalase</fullName>
    </submittedName>
</protein>
<dbReference type="Gene3D" id="3.10.180.10">
    <property type="entry name" value="2,3-Dihydroxybiphenyl 1,2-Dioxygenase, domain 1"/>
    <property type="match status" value="2"/>
</dbReference>
<dbReference type="RefSeq" id="WP_053025713.1">
    <property type="nucleotide sequence ID" value="NZ_CP090475.1"/>
</dbReference>
<accession>A0A2A1KG82</accession>
<evidence type="ECO:0000259" key="1">
    <source>
        <dbReference type="PROSITE" id="PS51819"/>
    </source>
</evidence>
<dbReference type="InterPro" id="IPR029068">
    <property type="entry name" value="Glyas_Bleomycin-R_OHBP_Dase"/>
</dbReference>
<dbReference type="InterPro" id="IPR004360">
    <property type="entry name" value="Glyas_Fos-R_dOase_dom"/>
</dbReference>
<evidence type="ECO:0000313" key="3">
    <source>
        <dbReference type="Proteomes" id="UP000238153"/>
    </source>
</evidence>
<evidence type="ECO:0000313" key="2">
    <source>
        <dbReference type="EMBL" id="PPJ69027.1"/>
    </source>
</evidence>
<dbReference type="PANTHER" id="PTHR43279:SF1">
    <property type="entry name" value="CATECHOL-2,3-DIOXYGENASE"/>
    <property type="match status" value="1"/>
</dbReference>
<sequence length="268" mass="30503">MNEFHTTEATQVTNITLNVEDLNKMTNFYKNILGFSIKEQDYNHVIFNVGANGHTLTLQYLEDGRRPGFREAGLFHIAYLLPTRTDLANFLFHASRLNVPVGGGDHLVSEALYFNDPEGNGIEVYQDRPSEDWQWDGNFVKMDTLAVDADDLIAQRTEEGWNSWPADGKIGHLHLKTHDIGQARDFYVEQIGLEHISNFPQALFMSTQKYHHHIATNVWQSNQARTDNETTYGLVHFDIYKPNAKEEHITSPEGFDITVHSDTSVVPG</sequence>
<dbReference type="PROSITE" id="PS51819">
    <property type="entry name" value="VOC"/>
    <property type="match status" value="1"/>
</dbReference>
<dbReference type="AlphaFoldDB" id="A0A2A1KG82"/>
<reference evidence="2 3" key="1">
    <citation type="submission" date="2017-11" db="EMBL/GenBank/DDBJ databases">
        <authorList>
            <person name="Founou R.C."/>
            <person name="Founou L."/>
            <person name="Allam M."/>
            <person name="Ismail A."/>
            <person name="Essack S.Y."/>
        </authorList>
    </citation>
    <scope>NUCLEOTIDE SEQUENCE [LARGE SCALE GENOMIC DNA]</scope>
    <source>
        <strain evidence="2 3">G811N2B1</strain>
    </source>
</reference>
<organism evidence="2 3">
    <name type="scientific">Staphylococcus haemolyticus</name>
    <dbReference type="NCBI Taxonomy" id="1283"/>
    <lineage>
        <taxon>Bacteria</taxon>
        <taxon>Bacillati</taxon>
        <taxon>Bacillota</taxon>
        <taxon>Bacilli</taxon>
        <taxon>Bacillales</taxon>
        <taxon>Staphylococcaceae</taxon>
        <taxon>Staphylococcus</taxon>
    </lineage>
</organism>
<dbReference type="Proteomes" id="UP000238153">
    <property type="component" value="Unassembled WGS sequence"/>
</dbReference>
<dbReference type="EMBL" id="PGWX01000574">
    <property type="protein sequence ID" value="PPJ69027.1"/>
    <property type="molecule type" value="Genomic_DNA"/>
</dbReference>
<proteinExistence type="predicted"/>
<name>A0A2A1KG82_STAHA</name>
<gene>
    <name evidence="2" type="ORF">CV019_14450</name>
</gene>
<feature type="domain" description="VOC" evidence="1">
    <location>
        <begin position="11"/>
        <end position="127"/>
    </location>
</feature>
<comment type="caution">
    <text evidence="2">The sequence shown here is derived from an EMBL/GenBank/DDBJ whole genome shotgun (WGS) entry which is preliminary data.</text>
</comment>
<dbReference type="PANTHER" id="PTHR43279">
    <property type="entry name" value="CATECHOL-2,3-DIOXYGENASE"/>
    <property type="match status" value="1"/>
</dbReference>
<dbReference type="STRING" id="1283.ShL2_00444"/>
<dbReference type="Pfam" id="PF00903">
    <property type="entry name" value="Glyoxalase"/>
    <property type="match status" value="1"/>
</dbReference>
<dbReference type="SUPFAM" id="SSF54593">
    <property type="entry name" value="Glyoxalase/Bleomycin resistance protein/Dihydroxybiphenyl dioxygenase"/>
    <property type="match status" value="2"/>
</dbReference>